<protein>
    <recommendedName>
        <fullName evidence="3">Restriction endonuclease type IV Mrr domain-containing protein</fullName>
    </recommendedName>
</protein>
<sequence>MPTIYQVRGYVLEEALAWMLRNSGYQLIVTASPMSGLAVNGAGLTVRGRDAEHQADVLGDFAFTPPFSLPIRMFVEAKYYGHARPVGLNLVRNAWATVADINEFHVADGPHGRYRYVYALFSRSGFTDDAQQFALAHQISLVDLSLPMFGILRRAVREAAGGAFPHVAGPGGIGALRAAFREVLETAPPSSPALAESAAVSALQGVAATMRASLESYNGGEFLLAFPPAPFILTLTGATSNSIEQFTRYSEENPEHNVHLRRDSAPESGSHQASRWLLSPAEAPAAYTLTFSLPEHVEGWITDEADGRANTRWLKRTLLSAIIIYRWVDGVPKVYQLRYTPQRR</sequence>
<proteinExistence type="predicted"/>
<dbReference type="Gene3D" id="3.40.1350.10">
    <property type="match status" value="1"/>
</dbReference>
<name>A0ABY8W7W7_9ACTN</name>
<dbReference type="RefSeq" id="WP_284914310.1">
    <property type="nucleotide sequence ID" value="NZ_CP126980.1"/>
</dbReference>
<evidence type="ECO:0000313" key="2">
    <source>
        <dbReference type="Proteomes" id="UP001240150"/>
    </source>
</evidence>
<gene>
    <name evidence="1" type="ORF">ACTOB_005069</name>
</gene>
<dbReference type="SUPFAM" id="SSF52980">
    <property type="entry name" value="Restriction endonuclease-like"/>
    <property type="match status" value="1"/>
</dbReference>
<evidence type="ECO:0008006" key="3">
    <source>
        <dbReference type="Google" id="ProtNLM"/>
    </source>
</evidence>
<dbReference type="InterPro" id="IPR011335">
    <property type="entry name" value="Restrct_endonuc-II-like"/>
</dbReference>
<reference evidence="1 2" key="1">
    <citation type="submission" date="2023-06" db="EMBL/GenBank/DDBJ databases">
        <authorList>
            <person name="Yushchuk O."/>
            <person name="Binda E."/>
            <person name="Ruckert-Reed C."/>
            <person name="Fedorenko V."/>
            <person name="Kalinowski J."/>
            <person name="Marinelli F."/>
        </authorList>
    </citation>
    <scope>NUCLEOTIDE SEQUENCE [LARGE SCALE GENOMIC DNA]</scope>
    <source>
        <strain evidence="1 2">NRRL 3884</strain>
    </source>
</reference>
<keyword evidence="2" id="KW-1185">Reference proteome</keyword>
<dbReference type="Proteomes" id="UP001240150">
    <property type="component" value="Chromosome"/>
</dbReference>
<dbReference type="InterPro" id="IPR011856">
    <property type="entry name" value="tRNA_endonuc-like_dom_sf"/>
</dbReference>
<dbReference type="EMBL" id="CP126980">
    <property type="protein sequence ID" value="WIM93102.1"/>
    <property type="molecule type" value="Genomic_DNA"/>
</dbReference>
<accession>A0ABY8W7W7</accession>
<evidence type="ECO:0000313" key="1">
    <source>
        <dbReference type="EMBL" id="WIM93102.1"/>
    </source>
</evidence>
<organism evidence="1 2">
    <name type="scientific">Actinoplanes oblitus</name>
    <dbReference type="NCBI Taxonomy" id="3040509"/>
    <lineage>
        <taxon>Bacteria</taxon>
        <taxon>Bacillati</taxon>
        <taxon>Actinomycetota</taxon>
        <taxon>Actinomycetes</taxon>
        <taxon>Micromonosporales</taxon>
        <taxon>Micromonosporaceae</taxon>
        <taxon>Actinoplanes</taxon>
    </lineage>
</organism>